<evidence type="ECO:0000256" key="5">
    <source>
        <dbReference type="ARBA" id="ARBA00023014"/>
    </source>
</evidence>
<evidence type="ECO:0000256" key="3">
    <source>
        <dbReference type="ARBA" id="ARBA00022723"/>
    </source>
</evidence>
<gene>
    <name evidence="7" type="ORF">METZ01_LOCUS286455</name>
</gene>
<keyword evidence="3" id="KW-0479">Metal-binding</keyword>
<dbReference type="GO" id="GO:0046872">
    <property type="term" value="F:metal ion binding"/>
    <property type="evidence" value="ECO:0007669"/>
    <property type="project" value="UniProtKB-KW"/>
</dbReference>
<dbReference type="GO" id="GO:0008137">
    <property type="term" value="F:NADH dehydrogenase (ubiquinone) activity"/>
    <property type="evidence" value="ECO:0007669"/>
    <property type="project" value="InterPro"/>
</dbReference>
<dbReference type="PANTHER" id="PTHR43578">
    <property type="entry name" value="NADH-QUINONE OXIDOREDUCTASE SUBUNIT F"/>
    <property type="match status" value="1"/>
</dbReference>
<proteinExistence type="inferred from homology"/>
<evidence type="ECO:0000259" key="6">
    <source>
        <dbReference type="Pfam" id="PF01512"/>
    </source>
</evidence>
<evidence type="ECO:0000313" key="7">
    <source>
        <dbReference type="EMBL" id="SVC33601.1"/>
    </source>
</evidence>
<organism evidence="7">
    <name type="scientific">marine metagenome</name>
    <dbReference type="NCBI Taxonomy" id="408172"/>
    <lineage>
        <taxon>unclassified sequences</taxon>
        <taxon>metagenomes</taxon>
        <taxon>ecological metagenomes</taxon>
    </lineage>
</organism>
<dbReference type="GO" id="GO:0051539">
    <property type="term" value="F:4 iron, 4 sulfur cluster binding"/>
    <property type="evidence" value="ECO:0007669"/>
    <property type="project" value="UniProtKB-KW"/>
</dbReference>
<comment type="similarity">
    <text evidence="1">Belongs to the complex I 51 kDa subunit family.</text>
</comment>
<dbReference type="FunFam" id="3.40.50.11540:FF:000001">
    <property type="entry name" value="NADH dehydrogenase [ubiquinone] flavoprotein 1, mitochondrial"/>
    <property type="match status" value="1"/>
</dbReference>
<dbReference type="Pfam" id="PF01512">
    <property type="entry name" value="Complex1_51K"/>
    <property type="match status" value="1"/>
</dbReference>
<keyword evidence="2" id="KW-0004">4Fe-4S</keyword>
<dbReference type="AlphaFoldDB" id="A0A382LFF8"/>
<dbReference type="InterPro" id="IPR011538">
    <property type="entry name" value="Nuo51_FMN-bd"/>
</dbReference>
<dbReference type="GO" id="GO:0010181">
    <property type="term" value="F:FMN binding"/>
    <property type="evidence" value="ECO:0007669"/>
    <property type="project" value="InterPro"/>
</dbReference>
<dbReference type="PROSITE" id="PS00644">
    <property type="entry name" value="COMPLEX1_51K_1"/>
    <property type="match status" value="1"/>
</dbReference>
<accession>A0A382LFF8</accession>
<evidence type="ECO:0000256" key="2">
    <source>
        <dbReference type="ARBA" id="ARBA00022485"/>
    </source>
</evidence>
<dbReference type="PANTHER" id="PTHR43578:SF3">
    <property type="entry name" value="NADH-QUINONE OXIDOREDUCTASE SUBUNIT F"/>
    <property type="match status" value="1"/>
</dbReference>
<evidence type="ECO:0000256" key="1">
    <source>
        <dbReference type="ARBA" id="ARBA00007523"/>
    </source>
</evidence>
<keyword evidence="4" id="KW-0408">Iron</keyword>
<dbReference type="SUPFAM" id="SSF142019">
    <property type="entry name" value="Nqo1 FMN-binding domain-like"/>
    <property type="match status" value="1"/>
</dbReference>
<protein>
    <recommendedName>
        <fullName evidence="6">NADH-ubiquinone oxidoreductase 51kDa subunit FMN-binding domain-containing protein</fullName>
    </recommendedName>
</protein>
<evidence type="ECO:0000256" key="4">
    <source>
        <dbReference type="ARBA" id="ARBA00023004"/>
    </source>
</evidence>
<sequence>MLRHRNRGEENIADLDTYLSLGGFEAYEKVVTTMTPQEVIDIVKASGLRGRGGAGFPTGLKWSFLSDRFPRYVVANSDESEPGTFKDREIMEHNPFQFLEGLMICAYAAQAEVAYNYCRGEFWELTQVLESKVRQLNDRGLLGRRVFDTDYSLQINHHLGAGAYICGEESALLESIEGKLGQPRLKPPFPADRGLYQLPTVVNNTETLTNVPLIISRGPEWYKS</sequence>
<dbReference type="InterPro" id="IPR001949">
    <property type="entry name" value="NADH-UbQ_OxRdtase_51kDa_CS"/>
</dbReference>
<dbReference type="EMBL" id="UINC01085755">
    <property type="protein sequence ID" value="SVC33601.1"/>
    <property type="molecule type" value="Genomic_DNA"/>
</dbReference>
<reference evidence="7" key="1">
    <citation type="submission" date="2018-05" db="EMBL/GenBank/DDBJ databases">
        <authorList>
            <person name="Lanie J.A."/>
            <person name="Ng W.-L."/>
            <person name="Kazmierczak K.M."/>
            <person name="Andrzejewski T.M."/>
            <person name="Davidsen T.M."/>
            <person name="Wayne K.J."/>
            <person name="Tettelin H."/>
            <person name="Glass J.I."/>
            <person name="Rusch D."/>
            <person name="Podicherti R."/>
            <person name="Tsui H.-C.T."/>
            <person name="Winkler M.E."/>
        </authorList>
    </citation>
    <scope>NUCLEOTIDE SEQUENCE</scope>
</reference>
<dbReference type="Gene3D" id="6.10.250.1450">
    <property type="match status" value="1"/>
</dbReference>
<feature type="non-terminal residue" evidence="7">
    <location>
        <position position="224"/>
    </location>
</feature>
<keyword evidence="5" id="KW-0411">Iron-sulfur</keyword>
<name>A0A382LFF8_9ZZZZ</name>
<dbReference type="Gene3D" id="3.40.50.11540">
    <property type="entry name" value="NADH-ubiquinone oxidoreductase 51kDa subunit"/>
    <property type="match status" value="1"/>
</dbReference>
<feature type="domain" description="NADH-ubiquinone oxidoreductase 51kDa subunit FMN-binding" evidence="6">
    <location>
        <begin position="43"/>
        <end position="212"/>
    </location>
</feature>
<dbReference type="InterPro" id="IPR037225">
    <property type="entry name" value="Nuo51_FMN-bd_sf"/>
</dbReference>